<evidence type="ECO:0000256" key="2">
    <source>
        <dbReference type="ARBA" id="ARBA00023295"/>
    </source>
</evidence>
<dbReference type="Gene3D" id="3.20.20.80">
    <property type="entry name" value="Glycosidases"/>
    <property type="match status" value="1"/>
</dbReference>
<proteinExistence type="predicted"/>
<organism evidence="5 6">
    <name type="scientific">Abditibacterium utsteinense</name>
    <dbReference type="NCBI Taxonomy" id="1960156"/>
    <lineage>
        <taxon>Bacteria</taxon>
        <taxon>Pseudomonadati</taxon>
        <taxon>Abditibacteriota</taxon>
        <taxon>Abditibacteriia</taxon>
        <taxon>Abditibacteriales</taxon>
        <taxon>Abditibacteriaceae</taxon>
        <taxon>Abditibacterium</taxon>
    </lineage>
</organism>
<comment type="caution">
    <text evidence="5">The sequence shown here is derived from an EMBL/GenBank/DDBJ whole genome shotgun (WGS) entry which is preliminary data.</text>
</comment>
<dbReference type="Pfam" id="PF02449">
    <property type="entry name" value="Glyco_hydro_42"/>
    <property type="match status" value="1"/>
</dbReference>
<feature type="chain" id="PRO_5015562330" evidence="3">
    <location>
        <begin position="21"/>
        <end position="721"/>
    </location>
</feature>
<evidence type="ECO:0000313" key="5">
    <source>
        <dbReference type="EMBL" id="PQV62650.1"/>
    </source>
</evidence>
<accession>A0A2S8SPD1</accession>
<reference evidence="5 6" key="1">
    <citation type="journal article" date="2018" name="Syst. Appl. Microbiol.">
        <title>Abditibacterium utsteinense sp. nov., the first cultivated member of candidate phylum FBP, isolated from ice-free Antarctic soil samples.</title>
        <authorList>
            <person name="Tahon G."/>
            <person name="Tytgat B."/>
            <person name="Lebbe L."/>
            <person name="Carlier A."/>
            <person name="Willems A."/>
        </authorList>
    </citation>
    <scope>NUCLEOTIDE SEQUENCE [LARGE SCALE GENOMIC DNA]</scope>
    <source>
        <strain evidence="5 6">LMG 29911</strain>
    </source>
</reference>
<evidence type="ECO:0000256" key="3">
    <source>
        <dbReference type="SAM" id="SignalP"/>
    </source>
</evidence>
<dbReference type="EMBL" id="NIGF01000026">
    <property type="protein sequence ID" value="PQV62650.1"/>
    <property type="molecule type" value="Genomic_DNA"/>
</dbReference>
<dbReference type="SUPFAM" id="SSF51445">
    <property type="entry name" value="(Trans)glycosidases"/>
    <property type="match status" value="1"/>
</dbReference>
<evidence type="ECO:0000256" key="1">
    <source>
        <dbReference type="ARBA" id="ARBA00022801"/>
    </source>
</evidence>
<dbReference type="RefSeq" id="WP_123580877.1">
    <property type="nucleotide sequence ID" value="NZ_NIGF01000026.1"/>
</dbReference>
<dbReference type="GO" id="GO:0005975">
    <property type="term" value="P:carbohydrate metabolic process"/>
    <property type="evidence" value="ECO:0007669"/>
    <property type="project" value="InterPro"/>
</dbReference>
<protein>
    <submittedName>
        <fullName evidence="5">Beta-galactosidase</fullName>
    </submittedName>
</protein>
<keyword evidence="6" id="KW-1185">Reference proteome</keyword>
<dbReference type="OrthoDB" id="9760450at2"/>
<gene>
    <name evidence="5" type="ORF">B1R32_12635</name>
</gene>
<dbReference type="GO" id="GO:0004565">
    <property type="term" value="F:beta-galactosidase activity"/>
    <property type="evidence" value="ECO:0007669"/>
    <property type="project" value="InterPro"/>
</dbReference>
<dbReference type="GO" id="GO:0009341">
    <property type="term" value="C:beta-galactosidase complex"/>
    <property type="evidence" value="ECO:0007669"/>
    <property type="project" value="InterPro"/>
</dbReference>
<evidence type="ECO:0000313" key="6">
    <source>
        <dbReference type="Proteomes" id="UP000237684"/>
    </source>
</evidence>
<keyword evidence="3" id="KW-0732">Signal</keyword>
<dbReference type="InterPro" id="IPR013529">
    <property type="entry name" value="Glyco_hydro_42_N"/>
</dbReference>
<evidence type="ECO:0000259" key="4">
    <source>
        <dbReference type="Pfam" id="PF02449"/>
    </source>
</evidence>
<dbReference type="Gene3D" id="2.60.120.430">
    <property type="entry name" value="Galactose-binding lectin"/>
    <property type="match status" value="1"/>
</dbReference>
<dbReference type="InParanoid" id="A0A2S8SPD1"/>
<dbReference type="InterPro" id="IPR017853">
    <property type="entry name" value="GH"/>
</dbReference>
<feature type="domain" description="Glycoside hydrolase family 42 N-terminal" evidence="4">
    <location>
        <begin position="431"/>
        <end position="609"/>
    </location>
</feature>
<dbReference type="AlphaFoldDB" id="A0A2S8SPD1"/>
<dbReference type="Proteomes" id="UP000237684">
    <property type="component" value="Unassembled WGS sequence"/>
</dbReference>
<name>A0A2S8SPD1_9BACT</name>
<keyword evidence="2" id="KW-0326">Glycosidase</keyword>
<feature type="signal peptide" evidence="3">
    <location>
        <begin position="1"/>
        <end position="20"/>
    </location>
</feature>
<sequence length="721" mass="79502">MPLSRFLLFSFCLLTWPVQAAISTTADAAIPDAAKTDVTTMDAPLTFDSDTDLATLKVFGGQMTRQDGVLKLELEAGKGYPQLQMGAPAPLDWSDKALSLQVRNAGQQAVEVGLRVDDDAAADGWKHSWTGKWTLQAGQTQRLIFDLEDDPMQFGMRALPPVKENAGIKNLKGSGEKPLDASHITAWQLFVAQPKNPVSLEIDDIAVLPSPNRNLKGIVDEFGQYNRATWPGKVRSAAELKTRRNTEDKTLSTAPQNATLDEFGGWKNGPKLLSTGFFRTQKVNGKWWLVDPVGRLFFSSGVDAVQPANETIIAGREAMFAPIPAADTPLGKFRGEAKNVLRGPAKTGLTFDFSRANLERKYGPNWRPIWAKTTAQRLRNWGFNTVGNWSSDDLKSDSTGPRLPYVATAGIWGDHARLSDGEDYWGQMHDPFDPNFAEDAHRALAEIAAKVKNDPYCLGYFVENELSWGQGRSENPKAYFGLIYGTLNLPSSAPAKGVFLANLHQKYNSIKKLNAAWNTDLASWEALDAPFVAGDLTPEMRTDFSTFLGALADKYFTVVAAQLKSVAPHHLYLGARFSGRPPLEVARASAKNCDVVSFNIYAPQIDAKEWAFLSDLKKPTLIGEFHMGALDRGMFAPGLVSTKNQAERAQFFKNYVQSVLDNPNLVGCHWFQYADQPITGRSQDGENYNIGFVDVTDTPYTEMVAAAREVNASIYLRRSNK</sequence>
<keyword evidence="1" id="KW-0378">Hydrolase</keyword>